<dbReference type="EMBL" id="JAVIJP010000032">
    <property type="protein sequence ID" value="KAL3631148.1"/>
    <property type="molecule type" value="Genomic_DNA"/>
</dbReference>
<sequence>MAQPPQNRAPNKGPNETYLSDTTRIASLEAMMNNVMGEIASMRTMIGQLATTVNKISSEKDKLPSQSEQAMAVHVLRSGKRVENGVEYRDNEPKNAGKSEKNAPPALSSMGIDGSNPSIPTHRFPSIPLQKGPQNFHRWVSMGPTHRFPSIPLQSSPQESHRWKSMGLTHRFPSIQTQRQPEPLHRWVSMGQTYRSPSIPRRISFTELKNVMFQVRFVRVGDRQANLWLWFEPYLYETII</sequence>
<gene>
    <name evidence="2" type="ORF">CASFOL_024132</name>
</gene>
<accession>A0ABD3CMF5</accession>
<evidence type="ECO:0000256" key="1">
    <source>
        <dbReference type="SAM" id="MobiDB-lite"/>
    </source>
</evidence>
<evidence type="ECO:0000313" key="3">
    <source>
        <dbReference type="Proteomes" id="UP001632038"/>
    </source>
</evidence>
<comment type="caution">
    <text evidence="2">The sequence shown here is derived from an EMBL/GenBank/DDBJ whole genome shotgun (WGS) entry which is preliminary data.</text>
</comment>
<reference evidence="3" key="1">
    <citation type="journal article" date="2024" name="IScience">
        <title>Strigolactones Initiate the Formation of Haustorium-like Structures in Castilleja.</title>
        <authorList>
            <person name="Buerger M."/>
            <person name="Peterson D."/>
            <person name="Chory J."/>
        </authorList>
    </citation>
    <scope>NUCLEOTIDE SEQUENCE [LARGE SCALE GENOMIC DNA]</scope>
</reference>
<evidence type="ECO:0000313" key="2">
    <source>
        <dbReference type="EMBL" id="KAL3631148.1"/>
    </source>
</evidence>
<dbReference type="AlphaFoldDB" id="A0ABD3CMF5"/>
<protein>
    <submittedName>
        <fullName evidence="2">Uncharacterized protein</fullName>
    </submittedName>
</protein>
<feature type="compositionally biased region" description="Basic and acidic residues" evidence="1">
    <location>
        <begin position="81"/>
        <end position="101"/>
    </location>
</feature>
<keyword evidence="3" id="KW-1185">Reference proteome</keyword>
<organism evidence="2 3">
    <name type="scientific">Castilleja foliolosa</name>
    <dbReference type="NCBI Taxonomy" id="1961234"/>
    <lineage>
        <taxon>Eukaryota</taxon>
        <taxon>Viridiplantae</taxon>
        <taxon>Streptophyta</taxon>
        <taxon>Embryophyta</taxon>
        <taxon>Tracheophyta</taxon>
        <taxon>Spermatophyta</taxon>
        <taxon>Magnoliopsida</taxon>
        <taxon>eudicotyledons</taxon>
        <taxon>Gunneridae</taxon>
        <taxon>Pentapetalae</taxon>
        <taxon>asterids</taxon>
        <taxon>lamiids</taxon>
        <taxon>Lamiales</taxon>
        <taxon>Orobanchaceae</taxon>
        <taxon>Pedicularideae</taxon>
        <taxon>Castillejinae</taxon>
        <taxon>Castilleja</taxon>
    </lineage>
</organism>
<dbReference type="Proteomes" id="UP001632038">
    <property type="component" value="Unassembled WGS sequence"/>
</dbReference>
<feature type="region of interest" description="Disordered" evidence="1">
    <location>
        <begin position="81"/>
        <end position="106"/>
    </location>
</feature>
<name>A0ABD3CMF5_9LAMI</name>
<proteinExistence type="predicted"/>